<evidence type="ECO:0000256" key="1">
    <source>
        <dbReference type="SAM" id="MobiDB-lite"/>
    </source>
</evidence>
<protein>
    <recommendedName>
        <fullName evidence="2">AAA+ ATPase At3g28540-like C-terminal domain-containing protein</fullName>
    </recommendedName>
</protein>
<evidence type="ECO:0000313" key="4">
    <source>
        <dbReference type="Proteomes" id="UP001237642"/>
    </source>
</evidence>
<name>A0AAD8IS14_9APIA</name>
<dbReference type="Pfam" id="PF25568">
    <property type="entry name" value="AAA_lid_At3g28540"/>
    <property type="match status" value="1"/>
</dbReference>
<dbReference type="Gene3D" id="6.10.280.40">
    <property type="match status" value="1"/>
</dbReference>
<feature type="compositionally biased region" description="Basic and acidic residues" evidence="1">
    <location>
        <begin position="92"/>
        <end position="110"/>
    </location>
</feature>
<dbReference type="InterPro" id="IPR058017">
    <property type="entry name" value="At3g28540-like_C"/>
</dbReference>
<evidence type="ECO:0000313" key="3">
    <source>
        <dbReference type="EMBL" id="KAK1391087.1"/>
    </source>
</evidence>
<dbReference type="EMBL" id="JAUIZM010000004">
    <property type="protein sequence ID" value="KAK1391087.1"/>
    <property type="molecule type" value="Genomic_DNA"/>
</dbReference>
<feature type="region of interest" description="Disordered" evidence="1">
    <location>
        <begin position="87"/>
        <end position="154"/>
    </location>
</feature>
<reference evidence="3" key="2">
    <citation type="submission" date="2023-05" db="EMBL/GenBank/DDBJ databases">
        <authorList>
            <person name="Schelkunov M.I."/>
        </authorList>
    </citation>
    <scope>NUCLEOTIDE SEQUENCE</scope>
    <source>
        <strain evidence="3">Hsosn_3</strain>
        <tissue evidence="3">Leaf</tissue>
    </source>
</reference>
<dbReference type="Proteomes" id="UP001237642">
    <property type="component" value="Unassembled WGS sequence"/>
</dbReference>
<proteinExistence type="predicted"/>
<comment type="caution">
    <text evidence="3">The sequence shown here is derived from an EMBL/GenBank/DDBJ whole genome shotgun (WGS) entry which is preliminary data.</text>
</comment>
<accession>A0AAD8IS14</accession>
<evidence type="ECO:0000259" key="2">
    <source>
        <dbReference type="Pfam" id="PF25568"/>
    </source>
</evidence>
<sequence>MRELLSSQPITRISLVQHCCVLGEWTCIFTCLIYLEITTSPLAFQGNIIEELLGSIEVTPAEVAEELMRSCDPDVCLGGLVSFLKEKKTKRTSAESKDGEETTPESKDGEDTTPGVEIIPKAKKIKTNGSQNGLNGGCHPTPNGMDDEDTEGDN</sequence>
<feature type="domain" description="AAA+ ATPase At3g28540-like C-terminal" evidence="2">
    <location>
        <begin position="34"/>
        <end position="92"/>
    </location>
</feature>
<dbReference type="AlphaFoldDB" id="A0AAD8IS14"/>
<feature type="compositionally biased region" description="Acidic residues" evidence="1">
    <location>
        <begin position="145"/>
        <end position="154"/>
    </location>
</feature>
<organism evidence="3 4">
    <name type="scientific">Heracleum sosnowskyi</name>
    <dbReference type="NCBI Taxonomy" id="360622"/>
    <lineage>
        <taxon>Eukaryota</taxon>
        <taxon>Viridiplantae</taxon>
        <taxon>Streptophyta</taxon>
        <taxon>Embryophyta</taxon>
        <taxon>Tracheophyta</taxon>
        <taxon>Spermatophyta</taxon>
        <taxon>Magnoliopsida</taxon>
        <taxon>eudicotyledons</taxon>
        <taxon>Gunneridae</taxon>
        <taxon>Pentapetalae</taxon>
        <taxon>asterids</taxon>
        <taxon>campanulids</taxon>
        <taxon>Apiales</taxon>
        <taxon>Apiaceae</taxon>
        <taxon>Apioideae</taxon>
        <taxon>apioid superclade</taxon>
        <taxon>Tordylieae</taxon>
        <taxon>Tordyliinae</taxon>
        <taxon>Heracleum</taxon>
    </lineage>
</organism>
<keyword evidence="4" id="KW-1185">Reference proteome</keyword>
<reference evidence="3" key="1">
    <citation type="submission" date="2023-02" db="EMBL/GenBank/DDBJ databases">
        <title>Genome of toxic invasive species Heracleum sosnowskyi carries increased number of genes despite the absence of recent whole-genome duplications.</title>
        <authorList>
            <person name="Schelkunov M."/>
            <person name="Shtratnikova V."/>
            <person name="Makarenko M."/>
            <person name="Klepikova A."/>
            <person name="Omelchenko D."/>
            <person name="Novikova G."/>
            <person name="Obukhova E."/>
            <person name="Bogdanov V."/>
            <person name="Penin A."/>
            <person name="Logacheva M."/>
        </authorList>
    </citation>
    <scope>NUCLEOTIDE SEQUENCE</scope>
    <source>
        <strain evidence="3">Hsosn_3</strain>
        <tissue evidence="3">Leaf</tissue>
    </source>
</reference>
<gene>
    <name evidence="3" type="ORF">POM88_019265</name>
</gene>